<dbReference type="AlphaFoldDB" id="A0A368FPZ7"/>
<dbReference type="OrthoDB" id="252722at2759"/>
<evidence type="ECO:0000313" key="6">
    <source>
        <dbReference type="EMBL" id="RCN32890.1"/>
    </source>
</evidence>
<dbReference type="InterPro" id="IPR017907">
    <property type="entry name" value="Znf_RING_CS"/>
</dbReference>
<dbReference type="Proteomes" id="UP000252519">
    <property type="component" value="Unassembled WGS sequence"/>
</dbReference>
<keyword evidence="1" id="KW-0479">Metal-binding</keyword>
<keyword evidence="3" id="KW-0862">Zinc</keyword>
<dbReference type="InterPro" id="IPR013083">
    <property type="entry name" value="Znf_RING/FYVE/PHD"/>
</dbReference>
<dbReference type="PROSITE" id="PS00518">
    <property type="entry name" value="ZF_RING_1"/>
    <property type="match status" value="1"/>
</dbReference>
<evidence type="ECO:0000256" key="2">
    <source>
        <dbReference type="ARBA" id="ARBA00022771"/>
    </source>
</evidence>
<feature type="domain" description="RING-type" evidence="5">
    <location>
        <begin position="22"/>
        <end position="71"/>
    </location>
</feature>
<dbReference type="Gene3D" id="3.30.40.10">
    <property type="entry name" value="Zinc/RING finger domain, C3HC4 (zinc finger)"/>
    <property type="match status" value="1"/>
</dbReference>
<dbReference type="SMART" id="SM00184">
    <property type="entry name" value="RING"/>
    <property type="match status" value="1"/>
</dbReference>
<gene>
    <name evidence="6" type="ORF">ANCCAN_21287</name>
</gene>
<sequence>MNDCSSGRLVSFLVEGDDVVSCEVCLEPFQPVERPPKILPCGHNFCDQCLFSLCCHQQYYLLDSIRCPTCRASFPTDVAKVAPTNWDLCSTFISAPVKITQWSSMISEILENVQRGREVNVTVIHVPDTPTQVLPSTSQSAKIKCPERASTIRAQREKCGDCKRKLSTKILAKAARFCQNCNKGETTTFYCLECCVNKHNGHSLLSLSQLQTAQLKVLGELRELRSSLKASSQDSTYLSQGYHDLSTACSSKGELNDALTALDDAIRLIESTAVLHPHMLNEIQMKQVRKCSRLLCCSQELREVPGSGQISSLIVFTQRIIPKRELFADVSTSSLYQRISTPRAKSALDVGSLDFLLAALPKLLPGSELLRLLEKTSLVDTAEQRLETFLKAAAIITTILYDDVPKEELALYADALLICFHQANILSRKASPSKKPNSRKLVWKGVQMSYTELLRVGAKNYPSYHPERIALLDDLAYLCHLYADVCDQATVTICMIEAARARASDEKLAEMDRLSVVQRLKEVDYHLLECRRLQRLQELRTTKSAKSSKLKRIWKFLFRRSKSDK</sequence>
<dbReference type="GO" id="GO:0008270">
    <property type="term" value="F:zinc ion binding"/>
    <property type="evidence" value="ECO:0007669"/>
    <property type="project" value="UniProtKB-KW"/>
</dbReference>
<reference evidence="6 7" key="1">
    <citation type="submission" date="2014-10" db="EMBL/GenBank/DDBJ databases">
        <title>Draft genome of the hookworm Ancylostoma caninum.</title>
        <authorList>
            <person name="Mitreva M."/>
        </authorList>
    </citation>
    <scope>NUCLEOTIDE SEQUENCE [LARGE SCALE GENOMIC DNA]</scope>
    <source>
        <strain evidence="6 7">Baltimore</strain>
    </source>
</reference>
<dbReference type="PANTHER" id="PTHR24103">
    <property type="entry name" value="E3 UBIQUITIN-PROTEIN LIGASE TRIM"/>
    <property type="match status" value="1"/>
</dbReference>
<evidence type="ECO:0000313" key="7">
    <source>
        <dbReference type="Proteomes" id="UP000252519"/>
    </source>
</evidence>
<evidence type="ECO:0000256" key="1">
    <source>
        <dbReference type="ARBA" id="ARBA00022723"/>
    </source>
</evidence>
<keyword evidence="7" id="KW-1185">Reference proteome</keyword>
<dbReference type="STRING" id="29170.A0A368FPZ7"/>
<evidence type="ECO:0000256" key="3">
    <source>
        <dbReference type="ARBA" id="ARBA00022833"/>
    </source>
</evidence>
<keyword evidence="2 4" id="KW-0863">Zinc-finger</keyword>
<comment type="caution">
    <text evidence="6">The sequence shown here is derived from an EMBL/GenBank/DDBJ whole genome shotgun (WGS) entry which is preliminary data.</text>
</comment>
<dbReference type="InterPro" id="IPR050143">
    <property type="entry name" value="TRIM/RBCC"/>
</dbReference>
<dbReference type="EMBL" id="JOJR01001011">
    <property type="protein sequence ID" value="RCN32890.1"/>
    <property type="molecule type" value="Genomic_DNA"/>
</dbReference>
<dbReference type="SUPFAM" id="SSF57850">
    <property type="entry name" value="RING/U-box"/>
    <property type="match status" value="1"/>
</dbReference>
<name>A0A368FPZ7_ANCCA</name>
<proteinExistence type="predicted"/>
<accession>A0A368FPZ7</accession>
<protein>
    <recommendedName>
        <fullName evidence="5">RING-type domain-containing protein</fullName>
    </recommendedName>
</protein>
<dbReference type="InterPro" id="IPR027370">
    <property type="entry name" value="Znf-RING_euk"/>
</dbReference>
<evidence type="ECO:0000256" key="4">
    <source>
        <dbReference type="PROSITE-ProRule" id="PRU00175"/>
    </source>
</evidence>
<dbReference type="InterPro" id="IPR001841">
    <property type="entry name" value="Znf_RING"/>
</dbReference>
<dbReference type="Pfam" id="PF13445">
    <property type="entry name" value="zf-RING_UBOX"/>
    <property type="match status" value="1"/>
</dbReference>
<evidence type="ECO:0000259" key="5">
    <source>
        <dbReference type="PROSITE" id="PS50089"/>
    </source>
</evidence>
<dbReference type="PROSITE" id="PS50089">
    <property type="entry name" value="ZF_RING_2"/>
    <property type="match status" value="1"/>
</dbReference>
<organism evidence="6 7">
    <name type="scientific">Ancylostoma caninum</name>
    <name type="common">Dog hookworm</name>
    <dbReference type="NCBI Taxonomy" id="29170"/>
    <lineage>
        <taxon>Eukaryota</taxon>
        <taxon>Metazoa</taxon>
        <taxon>Ecdysozoa</taxon>
        <taxon>Nematoda</taxon>
        <taxon>Chromadorea</taxon>
        <taxon>Rhabditida</taxon>
        <taxon>Rhabditina</taxon>
        <taxon>Rhabditomorpha</taxon>
        <taxon>Strongyloidea</taxon>
        <taxon>Ancylostomatidae</taxon>
        <taxon>Ancylostomatinae</taxon>
        <taxon>Ancylostoma</taxon>
    </lineage>
</organism>